<dbReference type="InterPro" id="IPR000700">
    <property type="entry name" value="PAS-assoc_C"/>
</dbReference>
<evidence type="ECO:0000256" key="2">
    <source>
        <dbReference type="ARBA" id="ARBA00012438"/>
    </source>
</evidence>
<keyword evidence="4" id="KW-0808">Transferase</keyword>
<dbReference type="Proteomes" id="UP000245133">
    <property type="component" value="Unassembled WGS sequence"/>
</dbReference>
<dbReference type="AlphaFoldDB" id="A0A2P2E0R8"/>
<evidence type="ECO:0000259" key="11">
    <source>
        <dbReference type="PROSITE" id="PS50110"/>
    </source>
</evidence>
<dbReference type="CDD" id="cd00082">
    <property type="entry name" value="HisKA"/>
    <property type="match status" value="1"/>
</dbReference>
<dbReference type="EC" id="2.7.13.3" evidence="2"/>
<dbReference type="SUPFAM" id="SSF47384">
    <property type="entry name" value="Homodimeric domain of signal transducing histidine kinase"/>
    <property type="match status" value="1"/>
</dbReference>
<dbReference type="SUPFAM" id="SSF55785">
    <property type="entry name" value="PYP-like sensor domain (PAS domain)"/>
    <property type="match status" value="1"/>
</dbReference>
<evidence type="ECO:0000256" key="3">
    <source>
        <dbReference type="ARBA" id="ARBA00022553"/>
    </source>
</evidence>
<keyword evidence="6" id="KW-0418">Kinase</keyword>
<evidence type="ECO:0000256" key="5">
    <source>
        <dbReference type="ARBA" id="ARBA00022741"/>
    </source>
</evidence>
<dbReference type="PANTHER" id="PTHR43065">
    <property type="entry name" value="SENSOR HISTIDINE KINASE"/>
    <property type="match status" value="1"/>
</dbReference>
<dbReference type="Gene3D" id="1.10.287.130">
    <property type="match status" value="1"/>
</dbReference>
<comment type="catalytic activity">
    <reaction evidence="1">
        <text>ATP + protein L-histidine = ADP + protein N-phospho-L-histidine.</text>
        <dbReference type="EC" id="2.7.13.3"/>
    </reaction>
</comment>
<dbReference type="Gene3D" id="3.40.50.2300">
    <property type="match status" value="1"/>
</dbReference>
<dbReference type="Pfam" id="PF13188">
    <property type="entry name" value="PAS_8"/>
    <property type="match status" value="1"/>
</dbReference>
<feature type="domain" description="Histidine kinase" evidence="10">
    <location>
        <begin position="274"/>
        <end position="499"/>
    </location>
</feature>
<dbReference type="GO" id="GO:0000155">
    <property type="term" value="F:phosphorelay sensor kinase activity"/>
    <property type="evidence" value="ECO:0007669"/>
    <property type="project" value="InterPro"/>
</dbReference>
<dbReference type="PROSITE" id="PS50110">
    <property type="entry name" value="RESPONSE_REGULATORY"/>
    <property type="match status" value="1"/>
</dbReference>
<keyword evidence="8" id="KW-0902">Two-component regulatory system</keyword>
<dbReference type="SMART" id="SM00448">
    <property type="entry name" value="REC"/>
    <property type="match status" value="1"/>
</dbReference>
<dbReference type="EMBL" id="BFBB01000005">
    <property type="protein sequence ID" value="GBF50481.1"/>
    <property type="molecule type" value="Genomic_DNA"/>
</dbReference>
<proteinExistence type="predicted"/>
<evidence type="ECO:0000313" key="14">
    <source>
        <dbReference type="Proteomes" id="UP000245133"/>
    </source>
</evidence>
<dbReference type="InterPro" id="IPR036097">
    <property type="entry name" value="HisK_dim/P_sf"/>
</dbReference>
<evidence type="ECO:0000313" key="13">
    <source>
        <dbReference type="EMBL" id="GBF50481.1"/>
    </source>
</evidence>
<dbReference type="InterPro" id="IPR001789">
    <property type="entry name" value="Sig_transdc_resp-reg_receiver"/>
</dbReference>
<dbReference type="PANTHER" id="PTHR43065:SF10">
    <property type="entry name" value="PEROXIDE STRESS-ACTIVATED HISTIDINE KINASE MAK3"/>
    <property type="match status" value="1"/>
</dbReference>
<accession>A0A2P2E0R8</accession>
<sequence length="643" mass="73505">MEASGMMDFFTLLPEVWDGGIFLAEIESLRILYANPSFQKTFLAKQKESPSSLSSLNGVVHPEDAHLWKTELLQLPVGFMEPKTVQIRFEFPSSSHLQWFHFLIKPVRLSQISERPLIIGFVHETTIEKVTEENVQEQMRLFLGLFENSSIGMALQDWEGGYFRINKKFAEITGYSILDLTELNLKRVKGEVLKEEELEYFNVHQNELEIGEATLTRKDGRKINIYRRINTFRNVQGKPDFYYVILDDLTEKKQMESYQLHSQKMETIGNLAANLAHDLNNYLQPIHVFSQLGKETLLIKEEIAEEESRLLSYLNKIHLAASSARSMIHKIIRFSKINESEVITIVDLSAIIQSSIPILVADAPKNVDLQFQLAEENVLWVKVDPVRITKILGEIVSGSLCVWKKDGEGVAQIKTSLRGLEAEELQPNVVLIQISLFGVDANTIGTDIDFSKSFFEEDETQWSGLSLINRYVRNWFGELHFKKKSNEELEIEILLPLVASIHPEHLGTSNGNISKSEDNWEFLSKKEFWIVEDDEPSLDSLAMVFSLKNIKPKLFTSAFAALQASRESLPDFVLSDYRMKEMNGLVLLRKLKQINPNLVAVLYTGNAEGLADESLEEERILVRTKPISIEELYESILLSFDLL</sequence>
<keyword evidence="3 9" id="KW-0597">Phosphoprotein</keyword>
<dbReference type="Pfam" id="PF00072">
    <property type="entry name" value="Response_reg"/>
    <property type="match status" value="1"/>
</dbReference>
<keyword evidence="5" id="KW-0547">Nucleotide-binding</keyword>
<dbReference type="Gene3D" id="3.30.565.10">
    <property type="entry name" value="Histidine kinase-like ATPase, C-terminal domain"/>
    <property type="match status" value="1"/>
</dbReference>
<evidence type="ECO:0000259" key="12">
    <source>
        <dbReference type="PROSITE" id="PS50113"/>
    </source>
</evidence>
<dbReference type="OrthoDB" id="335000at2"/>
<reference evidence="13 14" key="1">
    <citation type="submission" date="2018-02" db="EMBL/GenBank/DDBJ databases">
        <title>Novel Leptospira species isolated from soil and water in Japan.</title>
        <authorList>
            <person name="Nakao R."/>
            <person name="Masuzawa T."/>
        </authorList>
    </citation>
    <scope>NUCLEOTIDE SEQUENCE [LARGE SCALE GENOMIC DNA]</scope>
    <source>
        <strain evidence="13 14">YH101</strain>
    </source>
</reference>
<protein>
    <recommendedName>
        <fullName evidence="2">histidine kinase</fullName>
        <ecNumber evidence="2">2.7.13.3</ecNumber>
    </recommendedName>
</protein>
<evidence type="ECO:0000256" key="6">
    <source>
        <dbReference type="ARBA" id="ARBA00022777"/>
    </source>
</evidence>
<dbReference type="PROSITE" id="PS50109">
    <property type="entry name" value="HIS_KIN"/>
    <property type="match status" value="1"/>
</dbReference>
<dbReference type="SUPFAM" id="SSF52172">
    <property type="entry name" value="CheY-like"/>
    <property type="match status" value="1"/>
</dbReference>
<dbReference type="InterPro" id="IPR003661">
    <property type="entry name" value="HisK_dim/P_dom"/>
</dbReference>
<dbReference type="Gene3D" id="3.30.450.20">
    <property type="entry name" value="PAS domain"/>
    <property type="match status" value="2"/>
</dbReference>
<evidence type="ECO:0000259" key="10">
    <source>
        <dbReference type="PROSITE" id="PS50109"/>
    </source>
</evidence>
<comment type="caution">
    <text evidence="13">The sequence shown here is derived from an EMBL/GenBank/DDBJ whole genome shotgun (WGS) entry which is preliminary data.</text>
</comment>
<evidence type="ECO:0000256" key="1">
    <source>
        <dbReference type="ARBA" id="ARBA00000085"/>
    </source>
</evidence>
<dbReference type="InterPro" id="IPR000014">
    <property type="entry name" value="PAS"/>
</dbReference>
<feature type="modified residue" description="4-aspartylphosphate" evidence="9">
    <location>
        <position position="576"/>
    </location>
</feature>
<dbReference type="CDD" id="cd00156">
    <property type="entry name" value="REC"/>
    <property type="match status" value="1"/>
</dbReference>
<feature type="domain" description="PAC" evidence="12">
    <location>
        <begin position="209"/>
        <end position="261"/>
    </location>
</feature>
<keyword evidence="7" id="KW-0067">ATP-binding</keyword>
<dbReference type="InterPro" id="IPR011006">
    <property type="entry name" value="CheY-like_superfamily"/>
</dbReference>
<dbReference type="NCBIfam" id="TIGR00229">
    <property type="entry name" value="sensory_box"/>
    <property type="match status" value="1"/>
</dbReference>
<organism evidence="13 14">
    <name type="scientific">Leptospira ryugenii</name>
    <dbReference type="NCBI Taxonomy" id="1917863"/>
    <lineage>
        <taxon>Bacteria</taxon>
        <taxon>Pseudomonadati</taxon>
        <taxon>Spirochaetota</taxon>
        <taxon>Spirochaetia</taxon>
        <taxon>Leptospirales</taxon>
        <taxon>Leptospiraceae</taxon>
        <taxon>Leptospira</taxon>
    </lineage>
</organism>
<feature type="domain" description="Response regulatory" evidence="11">
    <location>
        <begin position="527"/>
        <end position="640"/>
    </location>
</feature>
<dbReference type="SMART" id="SM00388">
    <property type="entry name" value="HisKA"/>
    <property type="match status" value="1"/>
</dbReference>
<evidence type="ECO:0000256" key="4">
    <source>
        <dbReference type="ARBA" id="ARBA00022679"/>
    </source>
</evidence>
<name>A0A2P2E0R8_9LEPT</name>
<keyword evidence="14" id="KW-1185">Reference proteome</keyword>
<dbReference type="RefSeq" id="WP_108976408.1">
    <property type="nucleotide sequence ID" value="NZ_BFBB01000005.1"/>
</dbReference>
<evidence type="ECO:0000256" key="8">
    <source>
        <dbReference type="ARBA" id="ARBA00023012"/>
    </source>
</evidence>
<gene>
    <name evidence="13" type="ORF">LPTSP4_20060</name>
</gene>
<evidence type="ECO:0000256" key="9">
    <source>
        <dbReference type="PROSITE-ProRule" id="PRU00169"/>
    </source>
</evidence>
<dbReference type="InterPro" id="IPR005467">
    <property type="entry name" value="His_kinase_dom"/>
</dbReference>
<dbReference type="InterPro" id="IPR036890">
    <property type="entry name" value="HATPase_C_sf"/>
</dbReference>
<evidence type="ECO:0000256" key="7">
    <source>
        <dbReference type="ARBA" id="ARBA00022840"/>
    </source>
</evidence>
<dbReference type="PROSITE" id="PS50113">
    <property type="entry name" value="PAC"/>
    <property type="match status" value="1"/>
</dbReference>
<dbReference type="InterPro" id="IPR035965">
    <property type="entry name" value="PAS-like_dom_sf"/>
</dbReference>
<dbReference type="GO" id="GO:0005524">
    <property type="term" value="F:ATP binding"/>
    <property type="evidence" value="ECO:0007669"/>
    <property type="project" value="UniProtKB-KW"/>
</dbReference>